<dbReference type="PRINTS" id="PR00111">
    <property type="entry name" value="ABHYDROLASE"/>
</dbReference>
<dbReference type="PANTHER" id="PTHR43194">
    <property type="entry name" value="HYDROLASE ALPHA/BETA FOLD FAMILY"/>
    <property type="match status" value="1"/>
</dbReference>
<dbReference type="RefSeq" id="WP_132494620.1">
    <property type="nucleotide sequence ID" value="NZ_SMKW01000120.1"/>
</dbReference>
<gene>
    <name evidence="2" type="ORF">E1288_42920</name>
</gene>
<evidence type="ECO:0000313" key="2">
    <source>
        <dbReference type="EMBL" id="TDD35699.1"/>
    </source>
</evidence>
<sequence length="270" mass="28003">MGLQTATAALNDIKTHYCAGGSGPAVVFVHGLAEDHRSWRRQQEEFADHRTYAYDVRGHGASTVGDANGTLAQLRDDLLAFLGEVSGPAVCVGFSLGGTVVLSAAAHRPDLVTGVVVLGTSSVVGRAAAEINLQRAAETGDAVLDSLRADTTMMVSNSTVDIDEVVARRAESIGDGRGYANAATAMAGLRGNPLTPELAAIKCPVTVIGGEHDALCPRKAADILLEALPQATYQEIPGAGHLMNIDNPEAVTAALRNALAVQGREPFEPS</sequence>
<dbReference type="InterPro" id="IPR029058">
    <property type="entry name" value="AB_hydrolase_fold"/>
</dbReference>
<proteinExistence type="predicted"/>
<dbReference type="SUPFAM" id="SSF53474">
    <property type="entry name" value="alpha/beta-Hydrolases"/>
    <property type="match status" value="1"/>
</dbReference>
<dbReference type="Pfam" id="PF00561">
    <property type="entry name" value="Abhydrolase_1"/>
    <property type="match status" value="1"/>
</dbReference>
<keyword evidence="2" id="KW-0378">Hydrolase</keyword>
<organism evidence="2 3">
    <name type="scientific">Saccharopolyspora elongata</name>
    <dbReference type="NCBI Taxonomy" id="2530387"/>
    <lineage>
        <taxon>Bacteria</taxon>
        <taxon>Bacillati</taxon>
        <taxon>Actinomycetota</taxon>
        <taxon>Actinomycetes</taxon>
        <taxon>Pseudonocardiales</taxon>
        <taxon>Pseudonocardiaceae</taxon>
        <taxon>Saccharopolyspora</taxon>
    </lineage>
</organism>
<dbReference type="EMBL" id="SMKW01000120">
    <property type="protein sequence ID" value="TDD35699.1"/>
    <property type="molecule type" value="Genomic_DNA"/>
</dbReference>
<feature type="domain" description="AB hydrolase-1" evidence="1">
    <location>
        <begin position="24"/>
        <end position="248"/>
    </location>
</feature>
<dbReference type="PANTHER" id="PTHR43194:SF2">
    <property type="entry name" value="PEROXISOMAL MEMBRANE PROTEIN LPX1"/>
    <property type="match status" value="1"/>
</dbReference>
<dbReference type="AlphaFoldDB" id="A0A4R4XXE8"/>
<dbReference type="InterPro" id="IPR050228">
    <property type="entry name" value="Carboxylesterase_BioH"/>
</dbReference>
<evidence type="ECO:0000313" key="3">
    <source>
        <dbReference type="Proteomes" id="UP000294947"/>
    </source>
</evidence>
<dbReference type="GO" id="GO:0016787">
    <property type="term" value="F:hydrolase activity"/>
    <property type="evidence" value="ECO:0007669"/>
    <property type="project" value="UniProtKB-KW"/>
</dbReference>
<reference evidence="2 3" key="1">
    <citation type="submission" date="2019-03" db="EMBL/GenBank/DDBJ databases">
        <title>Draft genome sequences of novel Actinobacteria.</title>
        <authorList>
            <person name="Sahin N."/>
            <person name="Ay H."/>
            <person name="Saygin H."/>
        </authorList>
    </citation>
    <scope>NUCLEOTIDE SEQUENCE [LARGE SCALE GENOMIC DNA]</scope>
    <source>
        <strain evidence="2 3">7K502</strain>
    </source>
</reference>
<dbReference type="Proteomes" id="UP000294947">
    <property type="component" value="Unassembled WGS sequence"/>
</dbReference>
<comment type="caution">
    <text evidence="2">The sequence shown here is derived from an EMBL/GenBank/DDBJ whole genome shotgun (WGS) entry which is preliminary data.</text>
</comment>
<dbReference type="InterPro" id="IPR000073">
    <property type="entry name" value="AB_hydrolase_1"/>
</dbReference>
<name>A0A4R4XXE8_9PSEU</name>
<evidence type="ECO:0000259" key="1">
    <source>
        <dbReference type="Pfam" id="PF00561"/>
    </source>
</evidence>
<dbReference type="Gene3D" id="3.40.50.1820">
    <property type="entry name" value="alpha/beta hydrolase"/>
    <property type="match status" value="1"/>
</dbReference>
<dbReference type="OrthoDB" id="3210844at2"/>
<protein>
    <submittedName>
        <fullName evidence="2">Alpha/beta hydrolase</fullName>
    </submittedName>
</protein>
<keyword evidence="3" id="KW-1185">Reference proteome</keyword>
<accession>A0A4R4XXE8</accession>